<keyword evidence="2" id="KW-1185">Reference proteome</keyword>
<name>A0A3P8D9J8_9TREM</name>
<reference evidence="1 2" key="1">
    <citation type="submission" date="2018-11" db="EMBL/GenBank/DDBJ databases">
        <authorList>
            <consortium name="Pathogen Informatics"/>
        </authorList>
    </citation>
    <scope>NUCLEOTIDE SEQUENCE [LARGE SCALE GENOMIC DNA]</scope>
    <source>
        <strain evidence="1 2">Zambia</strain>
    </source>
</reference>
<evidence type="ECO:0000313" key="1">
    <source>
        <dbReference type="EMBL" id="VDP28754.1"/>
    </source>
</evidence>
<dbReference type="EMBL" id="UZAI01017723">
    <property type="protein sequence ID" value="VDP28754.1"/>
    <property type="molecule type" value="Genomic_DNA"/>
</dbReference>
<protein>
    <submittedName>
        <fullName evidence="1">Uncharacterized protein</fullName>
    </submittedName>
</protein>
<organism evidence="1 2">
    <name type="scientific">Schistosoma margrebowiei</name>
    <dbReference type="NCBI Taxonomy" id="48269"/>
    <lineage>
        <taxon>Eukaryota</taxon>
        <taxon>Metazoa</taxon>
        <taxon>Spiralia</taxon>
        <taxon>Lophotrochozoa</taxon>
        <taxon>Platyhelminthes</taxon>
        <taxon>Trematoda</taxon>
        <taxon>Digenea</taxon>
        <taxon>Strigeidida</taxon>
        <taxon>Schistosomatoidea</taxon>
        <taxon>Schistosomatidae</taxon>
        <taxon>Schistosoma</taxon>
    </lineage>
</organism>
<dbReference type="Proteomes" id="UP000277204">
    <property type="component" value="Unassembled WGS sequence"/>
</dbReference>
<accession>A0A3P8D9J8</accession>
<sequence length="63" mass="7180">MDSISRLRMTKLFSTLNKLSFKFTKYLFNVSFSYCDAERAAVSVAFSSRISSIKMPLLLSPFS</sequence>
<gene>
    <name evidence="1" type="ORF">SMRZ_LOCUS18682</name>
</gene>
<evidence type="ECO:0000313" key="2">
    <source>
        <dbReference type="Proteomes" id="UP000277204"/>
    </source>
</evidence>
<proteinExistence type="predicted"/>
<dbReference type="AlphaFoldDB" id="A0A3P8D9J8"/>